<dbReference type="Proteomes" id="UP001595637">
    <property type="component" value="Unassembled WGS sequence"/>
</dbReference>
<dbReference type="EMBL" id="JBHRVQ010000001">
    <property type="protein sequence ID" value="MFC3388688.1"/>
    <property type="molecule type" value="Genomic_DNA"/>
</dbReference>
<dbReference type="InterPro" id="IPR024976">
    <property type="entry name" value="DUF3885"/>
</dbReference>
<proteinExistence type="predicted"/>
<name>A0ABV7N754_9STAP</name>
<dbReference type="RefSeq" id="WP_380654540.1">
    <property type="nucleotide sequence ID" value="NZ_JBHRVQ010000001.1"/>
</dbReference>
<dbReference type="Pfam" id="PF13021">
    <property type="entry name" value="DUF3885"/>
    <property type="match status" value="1"/>
</dbReference>
<accession>A0ABV7N754</accession>
<keyword evidence="3" id="KW-1185">Reference proteome</keyword>
<sequence>MNITEFMNQKFPGLELEPPLFYNWDVAIRFELGVDYRKTDGENSVYINNVYIRAITLFKTLHLPEDEIFMVVNVNDFGNRKVFSHRLKVFSKYIKEKHVLYKLQQVTIPYGFPEDVEEEKYKTHRFSLKCKTSDIKYISLLKAICNHDMGFKPSISYDVFFINTTKETIFRVYDDRGSDLLASSPDKISHIYEQYNGWILDYDRELIDEVFK</sequence>
<feature type="domain" description="DUF3885" evidence="1">
    <location>
        <begin position="4"/>
        <end position="203"/>
    </location>
</feature>
<protein>
    <submittedName>
        <fullName evidence="2">DUF3885 domain-containing protein</fullName>
    </submittedName>
</protein>
<organism evidence="2 3">
    <name type="scientific">Salinicoccus sesuvii</name>
    <dbReference type="NCBI Taxonomy" id="868281"/>
    <lineage>
        <taxon>Bacteria</taxon>
        <taxon>Bacillati</taxon>
        <taxon>Bacillota</taxon>
        <taxon>Bacilli</taxon>
        <taxon>Bacillales</taxon>
        <taxon>Staphylococcaceae</taxon>
        <taxon>Salinicoccus</taxon>
    </lineage>
</organism>
<evidence type="ECO:0000313" key="3">
    <source>
        <dbReference type="Proteomes" id="UP001595637"/>
    </source>
</evidence>
<gene>
    <name evidence="2" type="ORF">ACFOEO_08905</name>
</gene>
<evidence type="ECO:0000259" key="1">
    <source>
        <dbReference type="Pfam" id="PF13021"/>
    </source>
</evidence>
<evidence type="ECO:0000313" key="2">
    <source>
        <dbReference type="EMBL" id="MFC3388688.1"/>
    </source>
</evidence>
<reference evidence="3" key="1">
    <citation type="journal article" date="2019" name="Int. J. Syst. Evol. Microbiol.">
        <title>The Global Catalogue of Microorganisms (GCM) 10K type strain sequencing project: providing services to taxonomists for standard genome sequencing and annotation.</title>
        <authorList>
            <consortium name="The Broad Institute Genomics Platform"/>
            <consortium name="The Broad Institute Genome Sequencing Center for Infectious Disease"/>
            <person name="Wu L."/>
            <person name="Ma J."/>
        </authorList>
    </citation>
    <scope>NUCLEOTIDE SEQUENCE [LARGE SCALE GENOMIC DNA]</scope>
    <source>
        <strain evidence="3">CCM 7756</strain>
    </source>
</reference>
<comment type="caution">
    <text evidence="2">The sequence shown here is derived from an EMBL/GenBank/DDBJ whole genome shotgun (WGS) entry which is preliminary data.</text>
</comment>